<accession>A0A937AC21</accession>
<evidence type="ECO:0000313" key="3">
    <source>
        <dbReference type="EMBL" id="MBL0763829.1"/>
    </source>
</evidence>
<dbReference type="Pfam" id="PF13517">
    <property type="entry name" value="FG-GAP_3"/>
    <property type="match status" value="1"/>
</dbReference>
<organism evidence="3 4">
    <name type="scientific">Marivirga atlantica</name>
    <dbReference type="NCBI Taxonomy" id="1548457"/>
    <lineage>
        <taxon>Bacteria</taxon>
        <taxon>Pseudomonadati</taxon>
        <taxon>Bacteroidota</taxon>
        <taxon>Cytophagia</taxon>
        <taxon>Cytophagales</taxon>
        <taxon>Marivirgaceae</taxon>
        <taxon>Marivirga</taxon>
    </lineage>
</organism>
<dbReference type="EMBL" id="JAERQG010000001">
    <property type="protein sequence ID" value="MBL0763829.1"/>
    <property type="molecule type" value="Genomic_DNA"/>
</dbReference>
<proteinExistence type="predicted"/>
<comment type="caution">
    <text evidence="3">The sequence shown here is derived from an EMBL/GenBank/DDBJ whole genome shotgun (WGS) entry which is preliminary data.</text>
</comment>
<keyword evidence="1 2" id="KW-0732">Signal</keyword>
<evidence type="ECO:0000256" key="1">
    <source>
        <dbReference type="ARBA" id="ARBA00022729"/>
    </source>
</evidence>
<reference evidence="3" key="1">
    <citation type="submission" date="2021-01" db="EMBL/GenBank/DDBJ databases">
        <title>Marivirga sp. nov., isolated from intertidal surface sediments.</title>
        <authorList>
            <person name="Zhang M."/>
        </authorList>
    </citation>
    <scope>NUCLEOTIDE SEQUENCE</scope>
    <source>
        <strain evidence="3">SM1354</strain>
    </source>
</reference>
<gene>
    <name evidence="3" type="ORF">JKP34_01120</name>
</gene>
<feature type="signal peptide" evidence="2">
    <location>
        <begin position="1"/>
        <end position="22"/>
    </location>
</feature>
<dbReference type="SUPFAM" id="SSF69318">
    <property type="entry name" value="Integrin alpha N-terminal domain"/>
    <property type="match status" value="1"/>
</dbReference>
<keyword evidence="4" id="KW-1185">Reference proteome</keyword>
<dbReference type="InterPro" id="IPR013517">
    <property type="entry name" value="FG-GAP"/>
</dbReference>
<name>A0A937AC21_9BACT</name>
<evidence type="ECO:0000256" key="2">
    <source>
        <dbReference type="SAM" id="SignalP"/>
    </source>
</evidence>
<dbReference type="Pfam" id="PF13585">
    <property type="entry name" value="CHU_C"/>
    <property type="match status" value="1"/>
</dbReference>
<dbReference type="Proteomes" id="UP000642920">
    <property type="component" value="Unassembled WGS sequence"/>
</dbReference>
<dbReference type="RefSeq" id="WP_201916838.1">
    <property type="nucleotide sequence ID" value="NZ_JAERQG010000001.1"/>
</dbReference>
<protein>
    <submittedName>
        <fullName evidence="3">Gliding motility-associated C-terminal domain-containing protein</fullName>
    </submittedName>
</protein>
<evidence type="ECO:0000313" key="4">
    <source>
        <dbReference type="Proteomes" id="UP000642920"/>
    </source>
</evidence>
<dbReference type="InterPro" id="IPR028994">
    <property type="entry name" value="Integrin_alpha_N"/>
</dbReference>
<feature type="chain" id="PRO_5037944786" evidence="2">
    <location>
        <begin position="23"/>
        <end position="2033"/>
    </location>
</feature>
<sequence length="2033" mass="219039">MKKILFTFAALVFTLITLKAQQAEICNNGIDDDGDGFVDCFDSDCTETAECEGFYLGNDASCEAEPSELPAFKLKFAYSSDDDVVNNLSRISIGDLDSDGIPEIITQNRYTKRIFLLNGIDGSVKKSVVGNSGTVLWRSAIANVKGDNCAWVYTVEGNKVVAYDCELVKQWASENTGDERFNIGFADFDGDGQAELYYKDEIRDPITGVRLARGDRANWDKTGDGSVAVDIKGDEDLELVLNDKIYRVNTSASRTQDSWSLTKIDDANIGYKLKGGNSESATTSVADYNLDGFLDVIFTGADENNYTTVFFWDVENETTKEYTYTESIANYGKGWHNGTGRINIGDLDGDGQLNAVFVSGKYVHALDENWELLWSKEVFEETSGITGCTLFDFNGDGKTEIVYRDEDYLYILNGDGTVGDEIKCRSRTNIEYPIVADVDADGSTEICVVCTPDSYEPTWPGRWLDLDDPAQVRIYESGGEPWVPARRVWNQHGYFNVNINDDLTVPRRQQKHHLVWSNGTCQPGPVRPLNGFLNQSPFLSSEGCPTYASPDLAIIENTFTINQPTCPDTDFTVSFNFENIGDVPLSGDVPITFYDGDPLVAGTNRLNTEYLSLTNFAVGQVDSAIDINISGSGSAFTLYAVLNDDGATTPAPITFPSTNFLECDYFNNIVAADVNPAPFTLSAEITNNFACVDSLFANGTARVFRDVGGSEVTTNYDFFWFDGTDTSGTPDFEGITYTGLAPGTYSVYATHNIAGCSSDTLRIQIADSSTTRDLVATINLDQAVTNCKNPNGKLTVTVNGGDNDPNSADPPGKYDYVWFEGSQVFTGDTIAVSHTVTTLSAGFYSVRIIEKATGCTVTQSAQVPDNTVSPDITLDATDIVCSALNSGSVSVSVTGGNSGHKFDWFEGTSIKPSADYTGAEVTGLAEGWYTVVVTDNSSKCTTTDSIRINQTTAPEIESVSGTNNISCDNSQPNGSVSATIVGDINDHTVEWFAGASTTGSPIGTGLNLNNLSGGVYTVKLTIDSTGCFVTDQVNIINDIVQPNVSLTAQPITQCSPFNGSVTASVDLDDLNDYTFLWYDGQQVKASPDYTENGNVLDDLAPGFYTVEAFHNARNCFDIQTIEVADSATVNIEQDKAILDTPSTCAERNGILQVEVSSPNNTSGFFIEWYKGNSSSGSPFLTEDGVFISRADSLLTGLYTVTATDLDNGCTSQEVLYLPFDEAHKIDTVLIENATTCIPNNGSIEVIGLDPAPGTTANQYLAILQIQNGAVYDSVTTLRGNTNPLIFENLEKGIYIVQIYSEVSECSIYEIDIEIELEVEDPVISGVTRQPNTNCISSTANGSITIEVDQGSIDLNDYVINWYSGTTVDPLNQLAFAGLTADSLMAGDYTVEVINDSSQCSVVETYSIIDNITTVSIASADLQLTPVTLCGDPGNGTATIINVNENGSPANMADYTFEWFEESDTANPIQSGTTNTWSDLREGIYYVIATNTATGCASSLTEFVIERDIDEPVLSLDFDNPQLCAVQPGAGGGRLEVTVSGLSGPYSIAWFEGTGTTNQIGTTNAGPSNEITDLTEGSYTVRVMDSTSSCTYEETYQLVTEVNQVQITTSATPVTNCDSDNGSVFATVTSDGGYSYEWRTLSGTFVAESRRVENLSAGDYIIIATDTITAACTARDTITIANEQVIPNIQVNQVDPLTVCDLSLANGVASASVDGEIVGYTFEWFEGNSATGDIVYTGPEFAEMQDIAYTVRATDNITQCSNEATITITSDVIATSAPTIEVLSHDTHCQLDNGSLRVDVNGSTGRYIFNWYVGEEVGATTFAVGERVTNLSAGIYTVTATDTRTGCISEPVSAEIIEDLEYPDFEFEVQGVSCNESNGYVALLITSAIEINTIEWTNSAGIRVGTGPSLTNVPADTYTASVESSMGCSAEKEVTVPTEINAFNGISRNGDSRNNSFKIDCISNFPNNLVKIYNRAGTLVYEAKGYDNNTVVFDGVSNKGLNLMGTNVPDGTYFYVIDKGNGSKPVTGYLEIVN</sequence>